<reference evidence="13" key="1">
    <citation type="journal article" date="2023" name="Science">
        <title>Genome structures resolve the early diversification of teleost fishes.</title>
        <authorList>
            <person name="Parey E."/>
            <person name="Louis A."/>
            <person name="Montfort J."/>
            <person name="Bouchez O."/>
            <person name="Roques C."/>
            <person name="Iampietro C."/>
            <person name="Lluch J."/>
            <person name="Castinel A."/>
            <person name="Donnadieu C."/>
            <person name="Desvignes T."/>
            <person name="Floi Bucao C."/>
            <person name="Jouanno E."/>
            <person name="Wen M."/>
            <person name="Mejri S."/>
            <person name="Dirks R."/>
            <person name="Jansen H."/>
            <person name="Henkel C."/>
            <person name="Chen W.J."/>
            <person name="Zahm M."/>
            <person name="Cabau C."/>
            <person name="Klopp C."/>
            <person name="Thompson A.W."/>
            <person name="Robinson-Rechavi M."/>
            <person name="Braasch I."/>
            <person name="Lecointre G."/>
            <person name="Bobe J."/>
            <person name="Postlethwait J.H."/>
            <person name="Berthelot C."/>
            <person name="Roest Crollius H."/>
            <person name="Guiguen Y."/>
        </authorList>
    </citation>
    <scope>NUCLEOTIDE SEQUENCE</scope>
    <source>
        <strain evidence="13">NC1722</strain>
    </source>
</reference>
<comment type="subcellular location">
    <subcellularLocation>
        <location evidence="1">Cell membrane</location>
        <topology evidence="1">Single-pass type I membrane protein</topology>
    </subcellularLocation>
</comment>
<dbReference type="InterPro" id="IPR050174">
    <property type="entry name" value="Protocadherin/Cadherin-CA"/>
</dbReference>
<evidence type="ECO:0000256" key="8">
    <source>
        <dbReference type="ARBA" id="ARBA00022989"/>
    </source>
</evidence>
<dbReference type="PRINTS" id="PR00205">
    <property type="entry name" value="CADHERIN"/>
</dbReference>
<evidence type="ECO:0000313" key="13">
    <source>
        <dbReference type="EMBL" id="KAJ8371733.1"/>
    </source>
</evidence>
<evidence type="ECO:0000259" key="12">
    <source>
        <dbReference type="PROSITE" id="PS50268"/>
    </source>
</evidence>
<evidence type="ECO:0000256" key="4">
    <source>
        <dbReference type="ARBA" id="ARBA00022729"/>
    </source>
</evidence>
<dbReference type="PANTHER" id="PTHR24028:SF241">
    <property type="entry name" value="PROTOCADHERIN 2 ALPHA A 1 PRECURSOR"/>
    <property type="match status" value="1"/>
</dbReference>
<dbReference type="CDD" id="cd11304">
    <property type="entry name" value="Cadherin_repeat"/>
    <property type="match status" value="3"/>
</dbReference>
<evidence type="ECO:0000256" key="11">
    <source>
        <dbReference type="PROSITE-ProRule" id="PRU00043"/>
    </source>
</evidence>
<dbReference type="Gene3D" id="2.60.40.60">
    <property type="entry name" value="Cadherins"/>
    <property type="match status" value="4"/>
</dbReference>
<dbReference type="GO" id="GO:0009653">
    <property type="term" value="P:anatomical structure morphogenesis"/>
    <property type="evidence" value="ECO:0007669"/>
    <property type="project" value="UniProtKB-ARBA"/>
</dbReference>
<dbReference type="PROSITE" id="PS50268">
    <property type="entry name" value="CADHERIN_2"/>
    <property type="match status" value="3"/>
</dbReference>
<comment type="caution">
    <text evidence="13">The sequence shown here is derived from an EMBL/GenBank/DDBJ whole genome shotgun (WGS) entry which is preliminary data.</text>
</comment>
<keyword evidence="6 11" id="KW-0106">Calcium</keyword>
<protein>
    <recommendedName>
        <fullName evidence="12">Cadherin domain-containing protein</fullName>
    </recommendedName>
</protein>
<dbReference type="GO" id="GO:0005509">
    <property type="term" value="F:calcium ion binding"/>
    <property type="evidence" value="ECO:0007669"/>
    <property type="project" value="UniProtKB-UniRule"/>
</dbReference>
<dbReference type="AlphaFoldDB" id="A0AAD7W107"/>
<keyword evidence="7" id="KW-0130">Cell adhesion</keyword>
<evidence type="ECO:0000256" key="2">
    <source>
        <dbReference type="ARBA" id="ARBA00022475"/>
    </source>
</evidence>
<dbReference type="Proteomes" id="UP001221898">
    <property type="component" value="Unassembled WGS sequence"/>
</dbReference>
<evidence type="ECO:0000256" key="9">
    <source>
        <dbReference type="ARBA" id="ARBA00023136"/>
    </source>
</evidence>
<dbReference type="InterPro" id="IPR020894">
    <property type="entry name" value="Cadherin_CS"/>
</dbReference>
<evidence type="ECO:0000256" key="1">
    <source>
        <dbReference type="ARBA" id="ARBA00004251"/>
    </source>
</evidence>
<dbReference type="Pfam" id="PF00028">
    <property type="entry name" value="Cadherin"/>
    <property type="match status" value="2"/>
</dbReference>
<feature type="domain" description="Cadherin" evidence="12">
    <location>
        <begin position="117"/>
        <end position="224"/>
    </location>
</feature>
<dbReference type="FunFam" id="2.60.40.60:FF:000002">
    <property type="entry name" value="Protocadherin alpha 2"/>
    <property type="match status" value="1"/>
</dbReference>
<keyword evidence="10" id="KW-0325">Glycoprotein</keyword>
<sequence length="363" mass="40369">MNDHSPDFPQREKHLEIAESTLQGARFALESARDPDVGINTLRFYRLSQNENFDLEVKNRGEDKIPFLILKKPLDREKEPKLNLVLTAYDGGKPERSGSVNIIVNVIDINDNAPVFDRQVYTIVLQENVPLDTSVVRVHATDLDDGANREIVYTFDNSVRNKAFELFQLDANTGELTVKGLIDFEETSVYEFDVQATDKGQVTLTGDCSVIINIKDVNDNAPEIEVTSLSSHVAEDANPDSGTPSLSSNVTVNVFILDQNDNAPVILSPVSANGSAEGVEEIPRNVNAGHSVTKVRAYDADIGYNAWLSFSLQHATDSSLFSLERYSGHIRMLRSFTETDEAEHKLVIVVKTMGTFHFQLQQL</sequence>
<dbReference type="FunFam" id="2.60.40.60:FF:000007">
    <property type="entry name" value="Protocadherin alpha 2"/>
    <property type="match status" value="1"/>
</dbReference>
<keyword evidence="8" id="KW-1133">Transmembrane helix</keyword>
<dbReference type="GO" id="GO:0007156">
    <property type="term" value="P:homophilic cell adhesion via plasma membrane adhesion molecules"/>
    <property type="evidence" value="ECO:0007669"/>
    <property type="project" value="InterPro"/>
</dbReference>
<dbReference type="SUPFAM" id="SSF49313">
    <property type="entry name" value="Cadherin-like"/>
    <property type="match status" value="3"/>
</dbReference>
<dbReference type="EMBL" id="JAINUG010000434">
    <property type="protein sequence ID" value="KAJ8371733.1"/>
    <property type="molecule type" value="Genomic_DNA"/>
</dbReference>
<keyword evidence="5" id="KW-0677">Repeat</keyword>
<keyword evidence="3" id="KW-0812">Transmembrane</keyword>
<keyword evidence="4" id="KW-0732">Signal</keyword>
<evidence type="ECO:0000256" key="3">
    <source>
        <dbReference type="ARBA" id="ARBA00022692"/>
    </source>
</evidence>
<keyword evidence="9" id="KW-0472">Membrane</keyword>
<organism evidence="13 14">
    <name type="scientific">Aldrovandia affinis</name>
    <dbReference type="NCBI Taxonomy" id="143900"/>
    <lineage>
        <taxon>Eukaryota</taxon>
        <taxon>Metazoa</taxon>
        <taxon>Chordata</taxon>
        <taxon>Craniata</taxon>
        <taxon>Vertebrata</taxon>
        <taxon>Euteleostomi</taxon>
        <taxon>Actinopterygii</taxon>
        <taxon>Neopterygii</taxon>
        <taxon>Teleostei</taxon>
        <taxon>Notacanthiformes</taxon>
        <taxon>Halosauridae</taxon>
        <taxon>Aldrovandia</taxon>
    </lineage>
</organism>
<feature type="domain" description="Cadherin" evidence="12">
    <location>
        <begin position="9"/>
        <end position="116"/>
    </location>
</feature>
<dbReference type="GO" id="GO:0005886">
    <property type="term" value="C:plasma membrane"/>
    <property type="evidence" value="ECO:0007669"/>
    <property type="project" value="UniProtKB-SubCell"/>
</dbReference>
<evidence type="ECO:0000256" key="10">
    <source>
        <dbReference type="ARBA" id="ARBA00023180"/>
    </source>
</evidence>
<dbReference type="SMART" id="SM00112">
    <property type="entry name" value="CA"/>
    <property type="match status" value="2"/>
</dbReference>
<evidence type="ECO:0000256" key="5">
    <source>
        <dbReference type="ARBA" id="ARBA00022737"/>
    </source>
</evidence>
<name>A0AAD7W107_9TELE</name>
<dbReference type="FunFam" id="2.60.40.60:FF:000004">
    <property type="entry name" value="Protocadherin 1 gamma 2"/>
    <property type="match status" value="1"/>
</dbReference>
<dbReference type="InterPro" id="IPR002126">
    <property type="entry name" value="Cadherin-like_dom"/>
</dbReference>
<accession>A0AAD7W107</accession>
<evidence type="ECO:0000256" key="6">
    <source>
        <dbReference type="ARBA" id="ARBA00022837"/>
    </source>
</evidence>
<dbReference type="InterPro" id="IPR015919">
    <property type="entry name" value="Cadherin-like_sf"/>
</dbReference>
<feature type="domain" description="Cadherin" evidence="12">
    <location>
        <begin position="240"/>
        <end position="266"/>
    </location>
</feature>
<evidence type="ECO:0000313" key="14">
    <source>
        <dbReference type="Proteomes" id="UP001221898"/>
    </source>
</evidence>
<gene>
    <name evidence="13" type="ORF">AAFF_G00302800</name>
</gene>
<proteinExistence type="predicted"/>
<dbReference type="PANTHER" id="PTHR24028">
    <property type="entry name" value="CADHERIN-87A"/>
    <property type="match status" value="1"/>
</dbReference>
<keyword evidence="14" id="KW-1185">Reference proteome</keyword>
<evidence type="ECO:0000256" key="7">
    <source>
        <dbReference type="ARBA" id="ARBA00022889"/>
    </source>
</evidence>
<dbReference type="PROSITE" id="PS00232">
    <property type="entry name" value="CADHERIN_1"/>
    <property type="match status" value="2"/>
</dbReference>
<keyword evidence="2" id="KW-1003">Cell membrane</keyword>